<evidence type="ECO:0000256" key="8">
    <source>
        <dbReference type="ARBA" id="ARBA00022692"/>
    </source>
</evidence>
<evidence type="ECO:0000256" key="1">
    <source>
        <dbReference type="ARBA" id="ARBA00004127"/>
    </source>
</evidence>
<dbReference type="GO" id="GO:0004169">
    <property type="term" value="F:dolichyl-phosphate-mannose-protein mannosyltransferase activity"/>
    <property type="evidence" value="ECO:0007669"/>
    <property type="project" value="TreeGrafter"/>
</dbReference>
<feature type="domain" description="Ubiquitin-like protease family profile" evidence="14">
    <location>
        <begin position="430"/>
        <end position="594"/>
    </location>
</feature>
<organism evidence="15 16">
    <name type="scientific">Ephemerocybe angulata</name>
    <dbReference type="NCBI Taxonomy" id="980116"/>
    <lineage>
        <taxon>Eukaryota</taxon>
        <taxon>Fungi</taxon>
        <taxon>Dikarya</taxon>
        <taxon>Basidiomycota</taxon>
        <taxon>Agaricomycotina</taxon>
        <taxon>Agaricomycetes</taxon>
        <taxon>Agaricomycetidae</taxon>
        <taxon>Agaricales</taxon>
        <taxon>Agaricineae</taxon>
        <taxon>Psathyrellaceae</taxon>
        <taxon>Ephemerocybe</taxon>
    </lineage>
</organism>
<keyword evidence="10 13" id="KW-1133">Transmembrane helix</keyword>
<feature type="compositionally biased region" description="Basic and acidic residues" evidence="12">
    <location>
        <begin position="676"/>
        <end position="695"/>
    </location>
</feature>
<keyword evidence="11 13" id="KW-0472">Membrane</keyword>
<dbReference type="Proteomes" id="UP000521943">
    <property type="component" value="Unassembled WGS sequence"/>
</dbReference>
<feature type="transmembrane region" description="Helical" evidence="13">
    <location>
        <begin position="267"/>
        <end position="291"/>
    </location>
</feature>
<dbReference type="PANTHER" id="PTHR10050:SF46">
    <property type="entry name" value="PROTEIN O-MANNOSYL-TRANSFERASE 2"/>
    <property type="match status" value="1"/>
</dbReference>
<dbReference type="PROSITE" id="PS50600">
    <property type="entry name" value="ULP_PROTEASE"/>
    <property type="match status" value="1"/>
</dbReference>
<dbReference type="OrthoDB" id="3268677at2759"/>
<evidence type="ECO:0000256" key="4">
    <source>
        <dbReference type="ARBA" id="ARBA00007222"/>
    </source>
</evidence>
<dbReference type="PANTHER" id="PTHR10050">
    <property type="entry name" value="DOLICHYL-PHOSPHATE-MANNOSE--PROTEIN MANNOSYLTRANSFERASE"/>
    <property type="match status" value="1"/>
</dbReference>
<keyword evidence="8 13" id="KW-0812">Transmembrane</keyword>
<dbReference type="GO" id="GO:0008234">
    <property type="term" value="F:cysteine-type peptidase activity"/>
    <property type="evidence" value="ECO:0007669"/>
    <property type="project" value="InterPro"/>
</dbReference>
<reference evidence="15 16" key="1">
    <citation type="submission" date="2020-07" db="EMBL/GenBank/DDBJ databases">
        <title>Comparative genomics of pyrophilous fungi reveals a link between fire events and developmental genes.</title>
        <authorList>
            <consortium name="DOE Joint Genome Institute"/>
            <person name="Steindorff A.S."/>
            <person name="Carver A."/>
            <person name="Calhoun S."/>
            <person name="Stillman K."/>
            <person name="Liu H."/>
            <person name="Lipzen A."/>
            <person name="Pangilinan J."/>
            <person name="Labutti K."/>
            <person name="Bruns T.D."/>
            <person name="Grigoriev I.V."/>
        </authorList>
    </citation>
    <scope>NUCLEOTIDE SEQUENCE [LARGE SCALE GENOMIC DNA]</scope>
    <source>
        <strain evidence="15 16">CBS 144469</strain>
    </source>
</reference>
<dbReference type="EMBL" id="JACGCI010000078">
    <property type="protein sequence ID" value="KAF6747701.1"/>
    <property type="molecule type" value="Genomic_DNA"/>
</dbReference>
<comment type="similarity">
    <text evidence="4">Belongs to the glycosyltransferase 39 family.</text>
</comment>
<dbReference type="Pfam" id="PF02902">
    <property type="entry name" value="Peptidase_C48"/>
    <property type="match status" value="1"/>
</dbReference>
<feature type="transmembrane region" description="Helical" evidence="13">
    <location>
        <begin position="157"/>
        <end position="178"/>
    </location>
</feature>
<keyword evidence="5" id="KW-0645">Protease</keyword>
<evidence type="ECO:0000256" key="13">
    <source>
        <dbReference type="SAM" id="Phobius"/>
    </source>
</evidence>
<dbReference type="GO" id="GO:0006508">
    <property type="term" value="P:proteolysis"/>
    <property type="evidence" value="ECO:0007669"/>
    <property type="project" value="UniProtKB-KW"/>
</dbReference>
<dbReference type="GO" id="GO:0016020">
    <property type="term" value="C:membrane"/>
    <property type="evidence" value="ECO:0007669"/>
    <property type="project" value="InterPro"/>
</dbReference>
<feature type="transmembrane region" description="Helical" evidence="13">
    <location>
        <begin position="235"/>
        <end position="255"/>
    </location>
</feature>
<dbReference type="InterPro" id="IPR038765">
    <property type="entry name" value="Papain-like_cys_pep_sf"/>
</dbReference>
<dbReference type="Pfam" id="PF02366">
    <property type="entry name" value="PMT"/>
    <property type="match status" value="1"/>
</dbReference>
<evidence type="ECO:0000256" key="11">
    <source>
        <dbReference type="ARBA" id="ARBA00023136"/>
    </source>
</evidence>
<feature type="region of interest" description="Disordered" evidence="12">
    <location>
        <begin position="340"/>
        <end position="359"/>
    </location>
</feature>
<dbReference type="Gene3D" id="3.40.395.10">
    <property type="entry name" value="Adenoviral Proteinase, Chain A"/>
    <property type="match status" value="1"/>
</dbReference>
<evidence type="ECO:0000256" key="7">
    <source>
        <dbReference type="ARBA" id="ARBA00022679"/>
    </source>
</evidence>
<evidence type="ECO:0000313" key="16">
    <source>
        <dbReference type="Proteomes" id="UP000521943"/>
    </source>
</evidence>
<dbReference type="UniPathway" id="UPA00378"/>
<dbReference type="GO" id="GO:0005783">
    <property type="term" value="C:endoplasmic reticulum"/>
    <property type="evidence" value="ECO:0007669"/>
    <property type="project" value="TreeGrafter"/>
</dbReference>
<feature type="region of interest" description="Disordered" evidence="12">
    <location>
        <begin position="625"/>
        <end position="737"/>
    </location>
</feature>
<sequence>MSPRSPLCKHIRSGARAVDIVEDEVPPPTTITEFLLQNTEVIVPVVYTLLSCRTRFHRIGASNTVIRDEAHFGKFGSHYLKREFYFDVHPPLGKMLVGLAGLLSGYGGRFEFKSGEVYSDTVPYVATRVMLATFGVLMVPLPWFTSVELGTSQWRTLLGYHWKWGVLVIPISISPPWLAPTFNPNSLSTFCPQSNTTVIPRPTYQRRDMRQKPKGPGKVPSLCSSLPSTIGLHHAVHYILSTLFLTLLCTARPFLLGIRSLASSSSVHVVTVGFLAILVELLVYVCFLAHVHNPCLGRRLALLATGSKGRYRRYHISHMRKDRLQRLWLSMRKDPFSFADWGTPSPPSSGSGDGRPRSFHRSDRNHWRFGVMLGGGQFPPPSCEEPCAWLDRIALNDAAPPEAPDLVDACREALLELAGRPTMPPSVPPHKLSFARLASLLSNAWLSDELINAGVEYILHHASGSHPNVCGLDTLHVRCLQVASERFPEYKANSPVDLGIQSKQFTSLFLPMHVNDNHWTLLHLDLAASTYSYADCLYGHCNPPERQFNLIRWWLRGLGADQVEWRHTPFKFHLPTQRDSHSCGVIVLSLMATSLLNVDMWAPNRACVERMNWFLRLCPNLDEEDDDKGMDIEDGSPDSGASSNGASARPSSFPTRAPLASPSPDDGNSNDDADMGEVRDLAEGYLTERQKRSPSPDDGDSSDDPDIGEVPDAAEGCLTKRRKLNSGGPVDPSWAKQKALKVRLKSDPDFKGNRKRLQAWKARIRKADPHAEFSDADPCTVRCSSCCSWVQMRVLYDIRRFTEHRASARCMSRQANGLATPSLFALGFTIKKTEEETVQDLPIMVPLPCPGLTSDADVRVATYLSRVTVSTGGAPARMTIARSLFELDDDTTWTGLSQLQQKMVLRREEVLAAWRVSHGLDAVYSTSCLETIHAPVDKVPPPCEQCLSLFDLHTFQVAIRRPAPLESNMKFVPKRYRCQKLGKIYLKYHGVRQLMEMNEQDKRSPWLKFAKGVAAGEYQSDAMLGMVQAMVVKHQRLENGKSLRNMSYSGAFSDFCDILSALSPVAYRTFQHQFGGRTVDGIRKLRAKRGKFQPGFSPLNIAAAAKTLADYDYHGPLALSWDDTELEPAISIFQESRDVCLVIGAAQGVIRVDTGDDLDKVFEQAQLDQATKLRLWLLTIPLPKIPPIVIAAVARGNKDTAEDLEAMHNKVAALLHERDIHPVSGASDGTETERALQRLIVHSADDRKLYTIANTKCPSAIITLTIPLVFSKHPFIAVQDSKHALKTARNQILTGARLLVIGNDILHIDQLHTSAVSGASPLLARDIENLDRQDDRAAARTFSAAMLEFQMKKEPSQRALAVYLFVLGELVDAWQNRRISHLERAKMVMRARFFLTAWRSHIVAHPDHSLNIQFISRESFDIFITLCDSLLSLIIVYRKYYPKYPLLPWLHSTESDEHVFGATRKVIPNFTYADMLAAAHKVFALISGAFKNLTSEEKANQTAAGYHHTYFKDEDLDLRVLGQYPTDMELGTASDAAFEETVQLTSVFGIAAQTMIAAHALSTTNSADDDDCDDNGDDPTVPPHQTIASLLSLFDTSWLSPKSNEEYEACKYAFAADKASQSEALHALPDATDEEVQAVRTQVKNSLPEAFPVSQDEPSETECSMTTLTLVSSTKELQVQTMVAERIRHQTKETAKAVRQKAGPSLLQGMNSKTIARFCADGPTLHEELSMKLKALAGEAAVKEKQSSTSGKENAVVAGHLAADNFLRHRDPAFARFRGVHECFYSANISSLLPLLPGHFVIALSGVKDRPQVFLGEVAAMYTKGAGKHGSHKRLAKLENLGAASYIYVRKFASMAFDNLDFTSLDCPSLASPTYLQVPRTHVVFSLASFSRSITTQTIRNLTLATLCPESSTLFTLFQGHRDALYACVKELQRTIKNASSTQ</sequence>
<dbReference type="SUPFAM" id="SSF54001">
    <property type="entry name" value="Cysteine proteinases"/>
    <property type="match status" value="1"/>
</dbReference>
<feature type="compositionally biased region" description="Polar residues" evidence="12">
    <location>
        <begin position="639"/>
        <end position="654"/>
    </location>
</feature>
<dbReference type="InterPro" id="IPR003653">
    <property type="entry name" value="Peptidase_C48_C"/>
</dbReference>
<accession>A0A8H6HJT0</accession>
<protein>
    <recommendedName>
        <fullName evidence="14">Ubiquitin-like protease family profile domain-containing protein</fullName>
    </recommendedName>
</protein>
<evidence type="ECO:0000256" key="5">
    <source>
        <dbReference type="ARBA" id="ARBA00022670"/>
    </source>
</evidence>
<evidence type="ECO:0000256" key="10">
    <source>
        <dbReference type="ARBA" id="ARBA00022989"/>
    </source>
</evidence>
<dbReference type="InterPro" id="IPR027005">
    <property type="entry name" value="PMT-like"/>
</dbReference>
<evidence type="ECO:0000256" key="9">
    <source>
        <dbReference type="ARBA" id="ARBA00022801"/>
    </source>
</evidence>
<keyword evidence="6" id="KW-0328">Glycosyltransferase</keyword>
<evidence type="ECO:0000256" key="2">
    <source>
        <dbReference type="ARBA" id="ARBA00004922"/>
    </source>
</evidence>
<proteinExistence type="inferred from homology"/>
<feature type="transmembrane region" description="Helical" evidence="13">
    <location>
        <begin position="84"/>
        <end position="105"/>
    </location>
</feature>
<evidence type="ECO:0000256" key="12">
    <source>
        <dbReference type="SAM" id="MobiDB-lite"/>
    </source>
</evidence>
<evidence type="ECO:0000256" key="3">
    <source>
        <dbReference type="ARBA" id="ARBA00005234"/>
    </source>
</evidence>
<keyword evidence="16" id="KW-1185">Reference proteome</keyword>
<keyword evidence="9" id="KW-0378">Hydrolase</keyword>
<gene>
    <name evidence="15" type="ORF">DFP72DRAFT_1147275</name>
</gene>
<name>A0A8H6HJT0_9AGAR</name>
<dbReference type="InterPro" id="IPR003342">
    <property type="entry name" value="ArnT-like_N"/>
</dbReference>
<comment type="caution">
    <text evidence="15">The sequence shown here is derived from an EMBL/GenBank/DDBJ whole genome shotgun (WGS) entry which is preliminary data.</text>
</comment>
<dbReference type="GO" id="GO:0019783">
    <property type="term" value="F:ubiquitin-like protein peptidase activity"/>
    <property type="evidence" value="ECO:0007669"/>
    <property type="project" value="UniProtKB-ARBA"/>
</dbReference>
<keyword evidence="7" id="KW-0808">Transferase</keyword>
<feature type="compositionally biased region" description="Acidic residues" evidence="12">
    <location>
        <begin position="625"/>
        <end position="636"/>
    </location>
</feature>
<comment type="pathway">
    <text evidence="2">Protein modification; protein glycosylation.</text>
</comment>
<comment type="similarity">
    <text evidence="3">Belongs to the peptidase C48 family.</text>
</comment>
<comment type="subcellular location">
    <subcellularLocation>
        <location evidence="1">Endomembrane system</location>
        <topology evidence="1">Multi-pass membrane protein</topology>
    </subcellularLocation>
</comment>
<evidence type="ECO:0000259" key="14">
    <source>
        <dbReference type="PROSITE" id="PS50600"/>
    </source>
</evidence>
<feature type="transmembrane region" description="Helical" evidence="13">
    <location>
        <begin position="125"/>
        <end position="145"/>
    </location>
</feature>
<evidence type="ECO:0000313" key="15">
    <source>
        <dbReference type="EMBL" id="KAF6747701.1"/>
    </source>
</evidence>
<evidence type="ECO:0000256" key="6">
    <source>
        <dbReference type="ARBA" id="ARBA00022676"/>
    </source>
</evidence>
<feature type="compositionally biased region" description="Acidic residues" evidence="12">
    <location>
        <begin position="697"/>
        <end position="709"/>
    </location>
</feature>